<keyword evidence="3" id="KW-1185">Reference proteome</keyword>
<dbReference type="RefSeq" id="WP_204679342.1">
    <property type="nucleotide sequence ID" value="NZ_BSNR01000008.1"/>
</dbReference>
<reference evidence="2" key="1">
    <citation type="submission" date="2020-10" db="EMBL/GenBank/DDBJ databases">
        <title>Phylogeny of dyella-like bacteria.</title>
        <authorList>
            <person name="Fu J."/>
        </authorList>
    </citation>
    <scope>NUCLEOTIDE SEQUENCE</scope>
    <source>
        <strain evidence="2">DHOC52</strain>
    </source>
</reference>
<keyword evidence="1" id="KW-0472">Membrane</keyword>
<keyword evidence="1" id="KW-1133">Transmembrane helix</keyword>
<feature type="transmembrane region" description="Helical" evidence="1">
    <location>
        <begin position="35"/>
        <end position="57"/>
    </location>
</feature>
<proteinExistence type="predicted"/>
<name>A0ABS2JZI9_9GAMM</name>
<gene>
    <name evidence="2" type="ORF">ISP19_02330</name>
</gene>
<keyword evidence="1" id="KW-0812">Transmembrane</keyword>
<protein>
    <submittedName>
        <fullName evidence="2">Uncharacterized protein</fullName>
    </submittedName>
</protein>
<sequence length="69" mass="7468">MDKHSLTIRGNMSRAPLDIRSAGYKPQEQINHLTWLQIACGLVAWTVFLTGALALCLNASDGLAQTGVE</sequence>
<dbReference type="EMBL" id="JADIKE010000025">
    <property type="protein sequence ID" value="MBM7124205.1"/>
    <property type="molecule type" value="Genomic_DNA"/>
</dbReference>
<organism evidence="2 3">
    <name type="scientific">Dyella flava</name>
    <dbReference type="NCBI Taxonomy" id="1920170"/>
    <lineage>
        <taxon>Bacteria</taxon>
        <taxon>Pseudomonadati</taxon>
        <taxon>Pseudomonadota</taxon>
        <taxon>Gammaproteobacteria</taxon>
        <taxon>Lysobacterales</taxon>
        <taxon>Rhodanobacteraceae</taxon>
        <taxon>Dyella</taxon>
    </lineage>
</organism>
<evidence type="ECO:0000313" key="2">
    <source>
        <dbReference type="EMBL" id="MBM7124205.1"/>
    </source>
</evidence>
<accession>A0ABS2JZI9</accession>
<dbReference type="Proteomes" id="UP001430149">
    <property type="component" value="Unassembled WGS sequence"/>
</dbReference>
<evidence type="ECO:0000313" key="3">
    <source>
        <dbReference type="Proteomes" id="UP001430149"/>
    </source>
</evidence>
<evidence type="ECO:0000256" key="1">
    <source>
        <dbReference type="SAM" id="Phobius"/>
    </source>
</evidence>
<comment type="caution">
    <text evidence="2">The sequence shown here is derived from an EMBL/GenBank/DDBJ whole genome shotgun (WGS) entry which is preliminary data.</text>
</comment>